<feature type="signal peptide" evidence="2">
    <location>
        <begin position="1"/>
        <end position="19"/>
    </location>
</feature>
<accession>A0AAD2PX43</accession>
<evidence type="ECO:0000313" key="4">
    <source>
        <dbReference type="Proteomes" id="UP001295423"/>
    </source>
</evidence>
<evidence type="ECO:0008006" key="5">
    <source>
        <dbReference type="Google" id="ProtNLM"/>
    </source>
</evidence>
<keyword evidence="4" id="KW-1185">Reference proteome</keyword>
<protein>
    <recommendedName>
        <fullName evidence="5">PS II complex 12 kDa extrinsic protein</fullName>
    </recommendedName>
</protein>
<comment type="caution">
    <text evidence="3">The sequence shown here is derived from an EMBL/GenBank/DDBJ whole genome shotgun (WGS) entry which is preliminary data.</text>
</comment>
<dbReference type="Proteomes" id="UP001295423">
    <property type="component" value="Unassembled WGS sequence"/>
</dbReference>
<name>A0AAD2PX43_9STRA</name>
<proteinExistence type="predicted"/>
<feature type="region of interest" description="Disordered" evidence="1">
    <location>
        <begin position="113"/>
        <end position="142"/>
    </location>
</feature>
<evidence type="ECO:0000256" key="2">
    <source>
        <dbReference type="SAM" id="SignalP"/>
    </source>
</evidence>
<feature type="compositionally biased region" description="Low complexity" evidence="1">
    <location>
        <begin position="113"/>
        <end position="124"/>
    </location>
</feature>
<organism evidence="3 4">
    <name type="scientific">Cylindrotheca closterium</name>
    <dbReference type="NCBI Taxonomy" id="2856"/>
    <lineage>
        <taxon>Eukaryota</taxon>
        <taxon>Sar</taxon>
        <taxon>Stramenopiles</taxon>
        <taxon>Ochrophyta</taxon>
        <taxon>Bacillariophyta</taxon>
        <taxon>Bacillariophyceae</taxon>
        <taxon>Bacillariophycidae</taxon>
        <taxon>Bacillariales</taxon>
        <taxon>Bacillariaceae</taxon>
        <taxon>Cylindrotheca</taxon>
    </lineage>
</organism>
<sequence>MFRVLLATLALALVSQSYAFAPTATTNGRMGTDLAARGKYAEIRKTIEKLDKDNFSATLTEVEPFLTKEAGITFYNKSLRRINTAAGALGVSVPEGYAVEAKCTAKRREKQAAYAAEQAAAEAEPAAEEDAPAEGEEAPAEE</sequence>
<gene>
    <name evidence="3" type="ORF">CYCCA115_LOCUS20811</name>
</gene>
<feature type="chain" id="PRO_5042024324" description="PS II complex 12 kDa extrinsic protein" evidence="2">
    <location>
        <begin position="20"/>
        <end position="142"/>
    </location>
</feature>
<dbReference type="AlphaFoldDB" id="A0AAD2PX43"/>
<reference evidence="3" key="1">
    <citation type="submission" date="2023-08" db="EMBL/GenBank/DDBJ databases">
        <authorList>
            <person name="Audoor S."/>
            <person name="Bilcke G."/>
        </authorList>
    </citation>
    <scope>NUCLEOTIDE SEQUENCE</scope>
</reference>
<feature type="compositionally biased region" description="Acidic residues" evidence="1">
    <location>
        <begin position="125"/>
        <end position="142"/>
    </location>
</feature>
<evidence type="ECO:0000313" key="3">
    <source>
        <dbReference type="EMBL" id="CAJ1964823.1"/>
    </source>
</evidence>
<keyword evidence="2" id="KW-0732">Signal</keyword>
<evidence type="ECO:0000256" key="1">
    <source>
        <dbReference type="SAM" id="MobiDB-lite"/>
    </source>
</evidence>
<dbReference type="EMBL" id="CAKOGP040002202">
    <property type="protein sequence ID" value="CAJ1964823.1"/>
    <property type="molecule type" value="Genomic_DNA"/>
</dbReference>